<keyword evidence="8" id="KW-1185">Reference proteome</keyword>
<comment type="catalytic activity">
    <reaction evidence="1 5">
        <text>[protein]-peptidylproline (omega=180) = [protein]-peptidylproline (omega=0)</text>
        <dbReference type="Rhea" id="RHEA:16237"/>
        <dbReference type="Rhea" id="RHEA-COMP:10747"/>
        <dbReference type="Rhea" id="RHEA-COMP:10748"/>
        <dbReference type="ChEBI" id="CHEBI:83833"/>
        <dbReference type="ChEBI" id="CHEBI:83834"/>
        <dbReference type="EC" id="5.2.1.8"/>
    </reaction>
</comment>
<reference evidence="7 8" key="1">
    <citation type="submission" date="2018-08" db="EMBL/GenBank/DDBJ databases">
        <title>Actinomadura spongicola sp. nov., isolated from marine sponge Leucetta chagosensis.</title>
        <authorList>
            <person name="Li L."/>
            <person name="Lin H.W."/>
        </authorList>
    </citation>
    <scope>NUCLEOTIDE SEQUENCE [LARGE SCALE GENOMIC DNA]</scope>
    <source>
        <strain evidence="7 8">LHW52907</strain>
    </source>
</reference>
<dbReference type="OrthoDB" id="9792085at2"/>
<evidence type="ECO:0000259" key="6">
    <source>
        <dbReference type="PROSITE" id="PS50059"/>
    </source>
</evidence>
<name>A0A372GGM1_9ACTN</name>
<dbReference type="GO" id="GO:0003755">
    <property type="term" value="F:peptidyl-prolyl cis-trans isomerase activity"/>
    <property type="evidence" value="ECO:0007669"/>
    <property type="project" value="UniProtKB-KW"/>
</dbReference>
<evidence type="ECO:0000256" key="1">
    <source>
        <dbReference type="ARBA" id="ARBA00000971"/>
    </source>
</evidence>
<organism evidence="7 8">
    <name type="scientific">Actinomadura spongiicola</name>
    <dbReference type="NCBI Taxonomy" id="2303421"/>
    <lineage>
        <taxon>Bacteria</taxon>
        <taxon>Bacillati</taxon>
        <taxon>Actinomycetota</taxon>
        <taxon>Actinomycetes</taxon>
        <taxon>Streptosporangiales</taxon>
        <taxon>Thermomonosporaceae</taxon>
        <taxon>Actinomadura</taxon>
    </lineage>
</organism>
<evidence type="ECO:0000256" key="2">
    <source>
        <dbReference type="ARBA" id="ARBA00013194"/>
    </source>
</evidence>
<dbReference type="PROSITE" id="PS50059">
    <property type="entry name" value="FKBP_PPIASE"/>
    <property type="match status" value="1"/>
</dbReference>
<accession>A0A372GGM1</accession>
<dbReference type="Proteomes" id="UP000262882">
    <property type="component" value="Unassembled WGS sequence"/>
</dbReference>
<dbReference type="SUPFAM" id="SSF54534">
    <property type="entry name" value="FKBP-like"/>
    <property type="match status" value="1"/>
</dbReference>
<keyword evidence="4 5" id="KW-0413">Isomerase</keyword>
<evidence type="ECO:0000313" key="7">
    <source>
        <dbReference type="EMBL" id="RFS84233.1"/>
    </source>
</evidence>
<gene>
    <name evidence="7" type="ORF">D0T12_19040</name>
</gene>
<comment type="caution">
    <text evidence="7">The sequence shown here is derived from an EMBL/GenBank/DDBJ whole genome shotgun (WGS) entry which is preliminary data.</text>
</comment>
<dbReference type="RefSeq" id="WP_117400922.1">
    <property type="nucleotide sequence ID" value="NZ_QVNQ01000005.1"/>
</dbReference>
<sequence length="136" mass="14987">MPEGEHFHPEVRVMKPGRGGEVELGQTIVLTYEAAFSEAELEAGEPFERSGEFPRMLAFTLGARQLDPVLETALLGASIGDSLRIRLPGGAMRGSFGRERFPEDADVWLDLNISTKSWKVTADESHTMFAPLEDPL</sequence>
<evidence type="ECO:0000256" key="5">
    <source>
        <dbReference type="PROSITE-ProRule" id="PRU00277"/>
    </source>
</evidence>
<dbReference type="Gene3D" id="3.10.50.40">
    <property type="match status" value="1"/>
</dbReference>
<dbReference type="EC" id="5.2.1.8" evidence="2 5"/>
<dbReference type="InterPro" id="IPR001179">
    <property type="entry name" value="PPIase_FKBP_dom"/>
</dbReference>
<evidence type="ECO:0000256" key="3">
    <source>
        <dbReference type="ARBA" id="ARBA00023110"/>
    </source>
</evidence>
<dbReference type="AlphaFoldDB" id="A0A372GGM1"/>
<evidence type="ECO:0000313" key="8">
    <source>
        <dbReference type="Proteomes" id="UP000262882"/>
    </source>
</evidence>
<evidence type="ECO:0000256" key="4">
    <source>
        <dbReference type="ARBA" id="ARBA00023235"/>
    </source>
</evidence>
<protein>
    <recommendedName>
        <fullName evidence="2 5">peptidylprolyl isomerase</fullName>
        <ecNumber evidence="2 5">5.2.1.8</ecNumber>
    </recommendedName>
</protein>
<dbReference type="EMBL" id="QVNQ01000005">
    <property type="protein sequence ID" value="RFS84233.1"/>
    <property type="molecule type" value="Genomic_DNA"/>
</dbReference>
<dbReference type="InterPro" id="IPR046357">
    <property type="entry name" value="PPIase_dom_sf"/>
</dbReference>
<feature type="domain" description="PPIase FKBP-type" evidence="6">
    <location>
        <begin position="25"/>
        <end position="117"/>
    </location>
</feature>
<proteinExistence type="predicted"/>
<keyword evidence="3 5" id="KW-0697">Rotamase</keyword>